<evidence type="ECO:0000256" key="7">
    <source>
        <dbReference type="ARBA" id="ARBA00023136"/>
    </source>
</evidence>
<keyword evidence="3" id="KW-0813">Transport</keyword>
<evidence type="ECO:0008006" key="12">
    <source>
        <dbReference type="Google" id="ProtNLM"/>
    </source>
</evidence>
<organism evidence="10 11">
    <name type="scientific">Urochloa decumbens</name>
    <dbReference type="NCBI Taxonomy" id="240449"/>
    <lineage>
        <taxon>Eukaryota</taxon>
        <taxon>Viridiplantae</taxon>
        <taxon>Streptophyta</taxon>
        <taxon>Embryophyta</taxon>
        <taxon>Tracheophyta</taxon>
        <taxon>Spermatophyta</taxon>
        <taxon>Magnoliopsida</taxon>
        <taxon>Liliopsida</taxon>
        <taxon>Poales</taxon>
        <taxon>Poaceae</taxon>
        <taxon>PACMAD clade</taxon>
        <taxon>Panicoideae</taxon>
        <taxon>Panicodae</taxon>
        <taxon>Paniceae</taxon>
        <taxon>Melinidinae</taxon>
        <taxon>Urochloa</taxon>
    </lineage>
</organism>
<dbReference type="EMBL" id="OZ075115">
    <property type="protein sequence ID" value="CAL5067658.1"/>
    <property type="molecule type" value="Genomic_DNA"/>
</dbReference>
<keyword evidence="5 9" id="KW-1133">Transmembrane helix</keyword>
<dbReference type="GO" id="GO:0034220">
    <property type="term" value="P:monoatomic ion transmembrane transport"/>
    <property type="evidence" value="ECO:0007669"/>
    <property type="project" value="UniProtKB-KW"/>
</dbReference>
<dbReference type="InterPro" id="IPR020966">
    <property type="entry name" value="ALMT"/>
</dbReference>
<keyword evidence="7 9" id="KW-0472">Membrane</keyword>
<accession>A0ABC9F3L1</accession>
<keyword evidence="8" id="KW-0407">Ion channel</keyword>
<name>A0ABC9F3L1_9POAL</name>
<feature type="transmembrane region" description="Helical" evidence="9">
    <location>
        <begin position="61"/>
        <end position="80"/>
    </location>
</feature>
<dbReference type="GO" id="GO:0016020">
    <property type="term" value="C:membrane"/>
    <property type="evidence" value="ECO:0007669"/>
    <property type="project" value="UniProtKB-SubCell"/>
</dbReference>
<evidence type="ECO:0000256" key="8">
    <source>
        <dbReference type="ARBA" id="ARBA00023303"/>
    </source>
</evidence>
<reference evidence="10 11" key="2">
    <citation type="submission" date="2024-10" db="EMBL/GenBank/DDBJ databases">
        <authorList>
            <person name="Ryan C."/>
        </authorList>
    </citation>
    <scope>NUCLEOTIDE SEQUENCE [LARGE SCALE GENOMIC DNA]</scope>
</reference>
<evidence type="ECO:0000256" key="3">
    <source>
        <dbReference type="ARBA" id="ARBA00022448"/>
    </source>
</evidence>
<evidence type="ECO:0000256" key="1">
    <source>
        <dbReference type="ARBA" id="ARBA00004141"/>
    </source>
</evidence>
<feature type="transmembrane region" description="Helical" evidence="9">
    <location>
        <begin position="172"/>
        <end position="191"/>
    </location>
</feature>
<keyword evidence="4 9" id="KW-0812">Transmembrane</keyword>
<dbReference type="Proteomes" id="UP001497457">
    <property type="component" value="Chromosome 5rd"/>
</dbReference>
<reference evidence="11" key="1">
    <citation type="submission" date="2024-06" db="EMBL/GenBank/DDBJ databases">
        <authorList>
            <person name="Ryan C."/>
        </authorList>
    </citation>
    <scope>NUCLEOTIDE SEQUENCE [LARGE SCALE GENOMIC DNA]</scope>
</reference>
<feature type="transmembrane region" description="Helical" evidence="9">
    <location>
        <begin position="117"/>
        <end position="138"/>
    </location>
</feature>
<evidence type="ECO:0000256" key="4">
    <source>
        <dbReference type="ARBA" id="ARBA00022692"/>
    </source>
</evidence>
<evidence type="ECO:0000313" key="10">
    <source>
        <dbReference type="EMBL" id="CAL5067658.1"/>
    </source>
</evidence>
<feature type="transmembrane region" description="Helical" evidence="9">
    <location>
        <begin position="203"/>
        <end position="224"/>
    </location>
</feature>
<evidence type="ECO:0000313" key="11">
    <source>
        <dbReference type="Proteomes" id="UP001497457"/>
    </source>
</evidence>
<evidence type="ECO:0000256" key="2">
    <source>
        <dbReference type="ARBA" id="ARBA00007079"/>
    </source>
</evidence>
<keyword evidence="11" id="KW-1185">Reference proteome</keyword>
<comment type="similarity">
    <text evidence="2">Belongs to the aromatic acid exporter (TC 2.A.85) family.</text>
</comment>
<evidence type="ECO:0000256" key="9">
    <source>
        <dbReference type="SAM" id="Phobius"/>
    </source>
</evidence>
<keyword evidence="6" id="KW-0406">Ion transport</keyword>
<dbReference type="Pfam" id="PF11744">
    <property type="entry name" value="ALMT"/>
    <property type="match status" value="1"/>
</dbReference>
<proteinExistence type="inferred from homology"/>
<protein>
    <recommendedName>
        <fullName evidence="12">Aluminum-activated malate transporter</fullName>
    </recommendedName>
</protein>
<gene>
    <name evidence="10" type="ORF">URODEC1_LOCUS101128</name>
</gene>
<comment type="subcellular location">
    <subcellularLocation>
        <location evidence="1">Membrane</location>
        <topology evidence="1">Multi-pass membrane protein</topology>
    </subcellularLocation>
</comment>
<evidence type="ECO:0000256" key="5">
    <source>
        <dbReference type="ARBA" id="ARBA00022989"/>
    </source>
</evidence>
<dbReference type="PANTHER" id="PTHR31086">
    <property type="entry name" value="ALUMINUM-ACTIVATED MALATE TRANSPORTER 10"/>
    <property type="match status" value="1"/>
</dbReference>
<sequence>MESSQMTESNNNGVGESNTSLLASCWWEQLCSAMDRLNCLVVLTGFTEKMAKIARDDKRRVAHSLKFGLALTLVSVFYYVTPLFNGWGNSTIWAVITVLFVMEFTVGATLSKGIYRVLATLAAGLLAVGAHLVARLCGEEGEPVVLAVLVFLVASAATFSRFIPEVKARHEYGVIIFILTFALVTVSSYRVEDLIEFAHERLTTVAVGVATCLLTTVFVFPIWAGEDLHELTAGNLDKLAEFLEGMESEYFGDHSSCENLEAKPFFKVYKGVLSSKVREDSLSTFAKWEPIHGKFRFRHPWNQYQKLGALCRQCASSMEALASCVITLKKSQYPEANPELSLKIGATCAAMSSHSAKALRGLSLTVRTMTKPSPINNDMSTATKAASDFRTEFSEDVALLQVMHVAIIASLLSDIVIQIKRITESTNNLARLASFKNPESSRGAVVINIEDRC</sequence>
<evidence type="ECO:0000256" key="6">
    <source>
        <dbReference type="ARBA" id="ARBA00023065"/>
    </source>
</evidence>
<feature type="transmembrane region" description="Helical" evidence="9">
    <location>
        <begin position="92"/>
        <end position="110"/>
    </location>
</feature>
<dbReference type="AlphaFoldDB" id="A0ABC9F3L1"/>
<feature type="transmembrane region" description="Helical" evidence="9">
    <location>
        <begin position="144"/>
        <end position="163"/>
    </location>
</feature>